<evidence type="ECO:0000256" key="1">
    <source>
        <dbReference type="SAM" id="MobiDB-lite"/>
    </source>
</evidence>
<sequence>MYLLSLLPIMVFPTCVTRVEQDHVYPTVREYYKWDIKNFITGDNLVYQKDSPTTLFQLEQPLHKISEVDHYTANLDIIAIRAFDIPETGAWTNDFAFMGQDPDDYSWWIYYSEGKQVQMNWAPQFTNNIQFENQNKLIKCLDLEYIDRNTFLVDCVEPQEQTGDDPIPAKNYVYIIKKGDPPEIKTEFSYSRKYQTVTDRKVQYHVYNAQNIGESPNEEPLRILLRGQYAYGTPGSSINNLDGDCIIDLLRNNEKNDIVETTQHLDRGLLIQDLGIKEEDRENFKFTLIDFKVMPNGDIYVLDAFNGIFIYYINSKSEFKFKKKIDVGTDLAYAFDVNNKIDFQGINHVHIAVVHKKSVVEYIDGVQKGGWLDAFEARHPSFIFASQQFLIVNPGGNNLYLYNSDHQYLIHTDTLIQNIYLVNPYEPDLIAITNSFAYRYEIGYARIAVYSYEATLGNNTVYFSAIGSDQRKCTAFLKYQIIPENDTQIYDVDHDPFPKVMQHPSEPIEVQEFAAGPNLIYANGDDSQKDHVIVDIHTIWELNITGLMFPTVSDVAYADILIDPHWTDNYKFWFLYQLESNKQIEIFECVTQTKLSRDVHCEEHVKFKIPNKLDPINSQFDWDAEEGDILTLQFIEHDYQISIYESSHDSSDPLYFIKYDQLPENKITSFTVLRKAIYVVLPNKKEVDAWFGFFPTPTQHIISSQTMKDQGSERIFEPKRVFGNPALKSEFVLIQSKDCIFFGDMRNTFTLIYIFDIIPDAEVRAYLGMKTIFIVQKSPTLGFKIQEYNYEKLNNIYLMKELPLYDYVIQSPLTTDFCYQTGFLFVRALDQSSQETVILVYESDVLYQLSLHKVIKTHLKINDGQTMNMAAAGHDQMYMYVNNQQNVQKMIGFLRDAVAILQPSHLSNQYVTDLKATVNITNQAVTKPKSIVYDMKYINTQTYINVNQDELSKQNGQFVFVNQAADQHVEVNTTGWQSGQVIKYDITCDQCESHLIQGVQPVYHITDGSQYQQHFVDGVAANHEMIFQTSDSIILQDAKGNWVGTHKLPVGTGADCISITATDDGIVVFSGCIERGIVNIYLSFCDGKSCSAATPPLQQIAQGARRPSKLLYRDGILFVLDNYNDKPTYSDGTVRVHKVNLNQEAKTWDLDAGKVINSSFLSTDLTIPFQASDFDVIKYDVGNVNYYKILLSSALLRIWFVDIFWDNGNINFIQHDKFEIYELIQNKFAIDDLTRFYQIRAVKSTKKDNKLYTTALISTNNMATYGVTFIFDISEPSNKGAPVQRDATVPFLLANYGTWKQLNKLTLFEDHVAIAYTDSKQSIILVAVYLLPSINHNAIQEEGETKIITLIGGEQDQQQVQISTQFVMTLSKDVEQARPVLHTNLVYNIAQKENMLIKYGVHDYPRLLIQKGDQIKEQNVYITARNDYGSAKGVIHLTKKNPPGPDPPGPNPPGPDDDDSSSSNWWWITLIVILGVAILGIVGYFAYQRFYKRQNTLLIDQSS</sequence>
<feature type="chain" id="PRO_5035798615" evidence="3">
    <location>
        <begin position="22"/>
        <end position="1503"/>
    </location>
</feature>
<reference evidence="4" key="1">
    <citation type="submission" date="2021-01" db="EMBL/GenBank/DDBJ databases">
        <authorList>
            <consortium name="Genoscope - CEA"/>
            <person name="William W."/>
        </authorList>
    </citation>
    <scope>NUCLEOTIDE SEQUENCE</scope>
</reference>
<keyword evidence="2" id="KW-0472">Membrane</keyword>
<keyword evidence="3" id="KW-0732">Signal</keyword>
<evidence type="ECO:0000256" key="2">
    <source>
        <dbReference type="SAM" id="Phobius"/>
    </source>
</evidence>
<feature type="transmembrane region" description="Helical" evidence="2">
    <location>
        <begin position="1465"/>
        <end position="1487"/>
    </location>
</feature>
<keyword evidence="5" id="KW-1185">Reference proteome</keyword>
<dbReference type="Proteomes" id="UP000692954">
    <property type="component" value="Unassembled WGS sequence"/>
</dbReference>
<keyword evidence="2" id="KW-1133">Transmembrane helix</keyword>
<comment type="caution">
    <text evidence="4">The sequence shown here is derived from an EMBL/GenBank/DDBJ whole genome shotgun (WGS) entry which is preliminary data.</text>
</comment>
<dbReference type="OrthoDB" id="298606at2759"/>
<feature type="compositionally biased region" description="Pro residues" evidence="1">
    <location>
        <begin position="1442"/>
        <end position="1454"/>
    </location>
</feature>
<feature type="region of interest" description="Disordered" evidence="1">
    <location>
        <begin position="1438"/>
        <end position="1460"/>
    </location>
</feature>
<proteinExistence type="predicted"/>
<dbReference type="EMBL" id="CAJJDN010000130">
    <property type="protein sequence ID" value="CAD8121110.1"/>
    <property type="molecule type" value="Genomic_DNA"/>
</dbReference>
<feature type="signal peptide" evidence="3">
    <location>
        <begin position="1"/>
        <end position="21"/>
    </location>
</feature>
<name>A0A8S1R3B7_9CILI</name>
<gene>
    <name evidence="4" type="ORF">PSON_ATCC_30995.1.T1300038</name>
</gene>
<keyword evidence="2" id="KW-0812">Transmembrane</keyword>
<evidence type="ECO:0000256" key="3">
    <source>
        <dbReference type="SAM" id="SignalP"/>
    </source>
</evidence>
<protein>
    <submittedName>
        <fullName evidence="4">Uncharacterized protein</fullName>
    </submittedName>
</protein>
<accession>A0A8S1R3B7</accession>
<organism evidence="4 5">
    <name type="scientific">Paramecium sonneborni</name>
    <dbReference type="NCBI Taxonomy" id="65129"/>
    <lineage>
        <taxon>Eukaryota</taxon>
        <taxon>Sar</taxon>
        <taxon>Alveolata</taxon>
        <taxon>Ciliophora</taxon>
        <taxon>Intramacronucleata</taxon>
        <taxon>Oligohymenophorea</taxon>
        <taxon>Peniculida</taxon>
        <taxon>Parameciidae</taxon>
        <taxon>Paramecium</taxon>
    </lineage>
</organism>
<evidence type="ECO:0000313" key="4">
    <source>
        <dbReference type="EMBL" id="CAD8121110.1"/>
    </source>
</evidence>
<evidence type="ECO:0000313" key="5">
    <source>
        <dbReference type="Proteomes" id="UP000692954"/>
    </source>
</evidence>